<dbReference type="RefSeq" id="WP_284339014.1">
    <property type="nucleotide sequence ID" value="NZ_BSNS01000004.1"/>
</dbReference>
<protein>
    <submittedName>
        <fullName evidence="1">Uncharacterized protein</fullName>
    </submittedName>
</protein>
<accession>A0ABQ5W116</accession>
<dbReference type="EMBL" id="BSNS01000004">
    <property type="protein sequence ID" value="GLQ53569.1"/>
    <property type="molecule type" value="Genomic_DNA"/>
</dbReference>
<keyword evidence="2" id="KW-1185">Reference proteome</keyword>
<comment type="caution">
    <text evidence="1">The sequence shown here is derived from an EMBL/GenBank/DDBJ whole genome shotgun (WGS) entry which is preliminary data.</text>
</comment>
<name>A0ABQ5W116_9HYPH</name>
<gene>
    <name evidence="1" type="ORF">GCM10010862_08280</name>
</gene>
<evidence type="ECO:0000313" key="2">
    <source>
        <dbReference type="Proteomes" id="UP001156691"/>
    </source>
</evidence>
<dbReference type="Proteomes" id="UP001156691">
    <property type="component" value="Unassembled WGS sequence"/>
</dbReference>
<sequence length="105" mass="11539">MIDLNNVHHVRFAVLAADFRERSRNLEYPPEIAEDFGWIADHLETAAVAPTGDLVALHASMVAGRPPQRGGFARLRAAEIIDDYLMEMEAIAARKSKGAEPAKAE</sequence>
<organism evidence="1 2">
    <name type="scientific">Devosia nitrariae</name>
    <dbReference type="NCBI Taxonomy" id="2071872"/>
    <lineage>
        <taxon>Bacteria</taxon>
        <taxon>Pseudomonadati</taxon>
        <taxon>Pseudomonadota</taxon>
        <taxon>Alphaproteobacteria</taxon>
        <taxon>Hyphomicrobiales</taxon>
        <taxon>Devosiaceae</taxon>
        <taxon>Devosia</taxon>
    </lineage>
</organism>
<proteinExistence type="predicted"/>
<evidence type="ECO:0000313" key="1">
    <source>
        <dbReference type="EMBL" id="GLQ53569.1"/>
    </source>
</evidence>
<reference evidence="2" key="1">
    <citation type="journal article" date="2019" name="Int. J. Syst. Evol. Microbiol.">
        <title>The Global Catalogue of Microorganisms (GCM) 10K type strain sequencing project: providing services to taxonomists for standard genome sequencing and annotation.</title>
        <authorList>
            <consortium name="The Broad Institute Genomics Platform"/>
            <consortium name="The Broad Institute Genome Sequencing Center for Infectious Disease"/>
            <person name="Wu L."/>
            <person name="Ma J."/>
        </authorList>
    </citation>
    <scope>NUCLEOTIDE SEQUENCE [LARGE SCALE GENOMIC DNA]</scope>
    <source>
        <strain evidence="2">NBRC 112416</strain>
    </source>
</reference>